<sequence>MNRTKYHVLLCTAIGITLATTITGCYESLLPKEKSYFSENANLGKDRYEVNLGRTNVFIADFNPDYSTQPLTFTIENVKHEDSTAAPELREEIDTWQWKKYYKGDEKTIAEIDAKREKAKRPVLDVRPNSGDVIFWNTDSSKIKPGIYTFDMRVKNDAGQKVFRKIILQVKRPRPYDPYEFDDVTGLQKKEQDGRLIFLHPEVAGMKDELNNDIKREDVIIYFHKRNADGNSVTYKFFDKDSMPIPISRFNDMKWDTLMYRSPTADAWVHFGFNRKMAEDSTSVKYDITNPFPVLADVGTGGEMAGINFTYTRIAFGQLRKAGLSFGFAIYEPGNWEIIYKFSKNPKFIND</sequence>
<name>A0ABV2T678_9BACT</name>
<keyword evidence="2" id="KW-1185">Reference proteome</keyword>
<protein>
    <submittedName>
        <fullName evidence="1">DUF5007 domain-containing protein</fullName>
    </submittedName>
</protein>
<dbReference type="PROSITE" id="PS51257">
    <property type="entry name" value="PROKAR_LIPOPROTEIN"/>
    <property type="match status" value="1"/>
</dbReference>
<reference evidence="1 2" key="1">
    <citation type="submission" date="2024-06" db="EMBL/GenBank/DDBJ databases">
        <title>Chitinophaga defluvii sp. nov., isolated from municipal sewage.</title>
        <authorList>
            <person name="Zhang L."/>
        </authorList>
    </citation>
    <scope>NUCLEOTIDE SEQUENCE [LARGE SCALE GENOMIC DNA]</scope>
    <source>
        <strain evidence="1 2">H8</strain>
    </source>
</reference>
<dbReference type="Pfam" id="PF16398">
    <property type="entry name" value="DUF5007"/>
    <property type="match status" value="1"/>
</dbReference>
<proteinExistence type="predicted"/>
<dbReference type="RefSeq" id="WP_354661157.1">
    <property type="nucleotide sequence ID" value="NZ_JBEXAC010000002.1"/>
</dbReference>
<dbReference type="InterPro" id="IPR032173">
    <property type="entry name" value="DUF5007"/>
</dbReference>
<comment type="caution">
    <text evidence="1">The sequence shown here is derived from an EMBL/GenBank/DDBJ whole genome shotgun (WGS) entry which is preliminary data.</text>
</comment>
<organism evidence="1 2">
    <name type="scientific">Chitinophaga defluvii</name>
    <dbReference type="NCBI Taxonomy" id="3163343"/>
    <lineage>
        <taxon>Bacteria</taxon>
        <taxon>Pseudomonadati</taxon>
        <taxon>Bacteroidota</taxon>
        <taxon>Chitinophagia</taxon>
        <taxon>Chitinophagales</taxon>
        <taxon>Chitinophagaceae</taxon>
        <taxon>Chitinophaga</taxon>
    </lineage>
</organism>
<evidence type="ECO:0000313" key="1">
    <source>
        <dbReference type="EMBL" id="MET6998513.1"/>
    </source>
</evidence>
<accession>A0ABV2T678</accession>
<dbReference type="EMBL" id="JBEXAC010000002">
    <property type="protein sequence ID" value="MET6998513.1"/>
    <property type="molecule type" value="Genomic_DNA"/>
</dbReference>
<dbReference type="Proteomes" id="UP001549749">
    <property type="component" value="Unassembled WGS sequence"/>
</dbReference>
<gene>
    <name evidence="1" type="ORF">ABR189_14105</name>
</gene>
<evidence type="ECO:0000313" key="2">
    <source>
        <dbReference type="Proteomes" id="UP001549749"/>
    </source>
</evidence>